<dbReference type="KEGG" id="crq:GCK72_014951"/>
<dbReference type="GeneID" id="78775930"/>
<dbReference type="AlphaFoldDB" id="A0A6A5GVS2"/>
<comment type="caution">
    <text evidence="1">The sequence shown here is derived from an EMBL/GenBank/DDBJ whole genome shotgun (WGS) entry which is preliminary data.</text>
</comment>
<organism evidence="1 2">
    <name type="scientific">Caenorhabditis remanei</name>
    <name type="common">Caenorhabditis vulgaris</name>
    <dbReference type="NCBI Taxonomy" id="31234"/>
    <lineage>
        <taxon>Eukaryota</taxon>
        <taxon>Metazoa</taxon>
        <taxon>Ecdysozoa</taxon>
        <taxon>Nematoda</taxon>
        <taxon>Chromadorea</taxon>
        <taxon>Rhabditida</taxon>
        <taxon>Rhabditina</taxon>
        <taxon>Rhabditomorpha</taxon>
        <taxon>Rhabditoidea</taxon>
        <taxon>Rhabditidae</taxon>
        <taxon>Peloderinae</taxon>
        <taxon>Caenorhabditis</taxon>
    </lineage>
</organism>
<gene>
    <name evidence="1" type="ORF">GCK72_014951</name>
</gene>
<dbReference type="EMBL" id="WUAV01000004">
    <property type="protein sequence ID" value="KAF1758493.1"/>
    <property type="molecule type" value="Genomic_DNA"/>
</dbReference>
<dbReference type="CTD" id="78775930"/>
<dbReference type="Proteomes" id="UP000483820">
    <property type="component" value="Chromosome IV"/>
</dbReference>
<evidence type="ECO:0000313" key="1">
    <source>
        <dbReference type="EMBL" id="KAF1758493.1"/>
    </source>
</evidence>
<evidence type="ECO:0000313" key="2">
    <source>
        <dbReference type="Proteomes" id="UP000483820"/>
    </source>
</evidence>
<protein>
    <submittedName>
        <fullName evidence="1">Uncharacterized protein</fullName>
    </submittedName>
</protein>
<accession>A0A6A5GVS2</accession>
<proteinExistence type="predicted"/>
<dbReference type="RefSeq" id="XP_053585323.1">
    <property type="nucleotide sequence ID" value="XM_053730551.1"/>
</dbReference>
<name>A0A6A5GVS2_CAERE</name>
<sequence>MIGGVTFRVRRNINRLVFHLQESVIKGEYRILGNPGDTECETLTSAGASVGSSVVVAGVVVVVSSSSSSFGSTATSASVGAAVVVVEVVDTFSSSLKEHPFKEISLISDLEKSRSFPLRVTSPMHPTNDGVSPDFPKKAERKLASGLESSACFLVTSLENESSASILIICLVFLMDT</sequence>
<reference evidence="1 2" key="1">
    <citation type="submission" date="2019-12" db="EMBL/GenBank/DDBJ databases">
        <title>Chromosome-level assembly of the Caenorhabditis remanei genome.</title>
        <authorList>
            <person name="Teterina A.A."/>
            <person name="Willis J.H."/>
            <person name="Phillips P.C."/>
        </authorList>
    </citation>
    <scope>NUCLEOTIDE SEQUENCE [LARGE SCALE GENOMIC DNA]</scope>
    <source>
        <strain evidence="1 2">PX506</strain>
        <tissue evidence="1">Whole organism</tissue>
    </source>
</reference>